<gene>
    <name evidence="1" type="ORF">GBAR_LOCUS11570</name>
</gene>
<sequence length="199" mass="22493">MGRGNNRPPGRTDRLAVDNSIRAARVGDVVMVQGLSLDYDDAYLVVEHVHRCAGSGIEWREIVAADARRQVRLEWSGDGDNLFVTAAADPRPMGLDSIGLTEDDLIALDEAHSIDNGVIIEERRYSYRNSFEAIYYRDNQMDEGEGFYMWEFVADDGQDMLAITKFEGIPFEAHFSDIIHPDAVALYPGERSETQRRYD</sequence>
<keyword evidence="2" id="KW-1185">Reference proteome</keyword>
<reference evidence="1" key="1">
    <citation type="submission" date="2023-03" db="EMBL/GenBank/DDBJ databases">
        <authorList>
            <person name="Steffen K."/>
            <person name="Cardenas P."/>
        </authorList>
    </citation>
    <scope>NUCLEOTIDE SEQUENCE</scope>
</reference>
<dbReference type="Proteomes" id="UP001174909">
    <property type="component" value="Unassembled WGS sequence"/>
</dbReference>
<dbReference type="EMBL" id="CASHTH010001733">
    <property type="protein sequence ID" value="CAI8019214.1"/>
    <property type="molecule type" value="Genomic_DNA"/>
</dbReference>
<evidence type="ECO:0000313" key="2">
    <source>
        <dbReference type="Proteomes" id="UP001174909"/>
    </source>
</evidence>
<dbReference type="AlphaFoldDB" id="A0AA35RWY0"/>
<proteinExistence type="predicted"/>
<accession>A0AA35RWY0</accession>
<evidence type="ECO:0000313" key="1">
    <source>
        <dbReference type="EMBL" id="CAI8019214.1"/>
    </source>
</evidence>
<comment type="caution">
    <text evidence="1">The sequence shown here is derived from an EMBL/GenBank/DDBJ whole genome shotgun (WGS) entry which is preliminary data.</text>
</comment>
<evidence type="ECO:0008006" key="3">
    <source>
        <dbReference type="Google" id="ProtNLM"/>
    </source>
</evidence>
<protein>
    <recommendedName>
        <fullName evidence="3">DUF4178 domain-containing protein</fullName>
    </recommendedName>
</protein>
<name>A0AA35RWY0_GEOBA</name>
<organism evidence="1 2">
    <name type="scientific">Geodia barretti</name>
    <name type="common">Barrett's horny sponge</name>
    <dbReference type="NCBI Taxonomy" id="519541"/>
    <lineage>
        <taxon>Eukaryota</taxon>
        <taxon>Metazoa</taxon>
        <taxon>Porifera</taxon>
        <taxon>Demospongiae</taxon>
        <taxon>Heteroscleromorpha</taxon>
        <taxon>Tetractinellida</taxon>
        <taxon>Astrophorina</taxon>
        <taxon>Geodiidae</taxon>
        <taxon>Geodia</taxon>
    </lineage>
</organism>